<dbReference type="OrthoDB" id="1731207at2759"/>
<proteinExistence type="predicted"/>
<comment type="caution">
    <text evidence="2">The sequence shown here is derived from an EMBL/GenBank/DDBJ whole genome shotgun (WGS) entry which is preliminary data.</text>
</comment>
<evidence type="ECO:0000256" key="1">
    <source>
        <dbReference type="SAM" id="MobiDB-lite"/>
    </source>
</evidence>
<feature type="compositionally biased region" description="Basic and acidic residues" evidence="1">
    <location>
        <begin position="1"/>
        <end position="16"/>
    </location>
</feature>
<organism evidence="2 3">
    <name type="scientific">Mucuna pruriens</name>
    <name type="common">Velvet bean</name>
    <name type="synonym">Dolichos pruriens</name>
    <dbReference type="NCBI Taxonomy" id="157652"/>
    <lineage>
        <taxon>Eukaryota</taxon>
        <taxon>Viridiplantae</taxon>
        <taxon>Streptophyta</taxon>
        <taxon>Embryophyta</taxon>
        <taxon>Tracheophyta</taxon>
        <taxon>Spermatophyta</taxon>
        <taxon>Magnoliopsida</taxon>
        <taxon>eudicotyledons</taxon>
        <taxon>Gunneridae</taxon>
        <taxon>Pentapetalae</taxon>
        <taxon>rosids</taxon>
        <taxon>fabids</taxon>
        <taxon>Fabales</taxon>
        <taxon>Fabaceae</taxon>
        <taxon>Papilionoideae</taxon>
        <taxon>50 kb inversion clade</taxon>
        <taxon>NPAAA clade</taxon>
        <taxon>indigoferoid/millettioid clade</taxon>
        <taxon>Phaseoleae</taxon>
        <taxon>Mucuna</taxon>
    </lineage>
</organism>
<evidence type="ECO:0000313" key="2">
    <source>
        <dbReference type="EMBL" id="RDY05770.1"/>
    </source>
</evidence>
<feature type="region of interest" description="Disordered" evidence="1">
    <location>
        <begin position="1"/>
        <end position="46"/>
    </location>
</feature>
<name>A0A371HSK0_MUCPR</name>
<reference evidence="2" key="1">
    <citation type="submission" date="2018-05" db="EMBL/GenBank/DDBJ databases">
        <title>Draft genome of Mucuna pruriens seed.</title>
        <authorList>
            <person name="Nnadi N.E."/>
            <person name="Vos R."/>
            <person name="Hasami M.H."/>
            <person name="Devisetty U.K."/>
            <person name="Aguiy J.C."/>
        </authorList>
    </citation>
    <scope>NUCLEOTIDE SEQUENCE [LARGE SCALE GENOMIC DNA]</scope>
    <source>
        <strain evidence="2">JCA_2017</strain>
    </source>
</reference>
<evidence type="ECO:0000313" key="3">
    <source>
        <dbReference type="Proteomes" id="UP000257109"/>
    </source>
</evidence>
<dbReference type="Proteomes" id="UP000257109">
    <property type="component" value="Unassembled WGS sequence"/>
</dbReference>
<feature type="non-terminal residue" evidence="2">
    <location>
        <position position="1"/>
    </location>
</feature>
<protein>
    <recommendedName>
        <fullName evidence="4">Retrotransposon gag domain-containing protein</fullName>
    </recommendedName>
</protein>
<keyword evidence="3" id="KW-1185">Reference proteome</keyword>
<accession>A0A371HSK0</accession>
<dbReference type="AlphaFoldDB" id="A0A371HSK0"/>
<dbReference type="EMBL" id="QJKJ01001817">
    <property type="protein sequence ID" value="RDY05770.1"/>
    <property type="molecule type" value="Genomic_DNA"/>
</dbReference>
<gene>
    <name evidence="2" type="ORF">CR513_10355</name>
</gene>
<feature type="compositionally biased region" description="Basic and acidic residues" evidence="1">
    <location>
        <begin position="28"/>
        <end position="46"/>
    </location>
</feature>
<sequence>MGKDHNKGLGLVKRDTQGVNAKVGALNRDNEKQKGPSMHESERSHDEVKQTFKCFDFNDRMKVKLVTLEFNGYALVWWNQVFCDVRRRRRPNVETWAELNFYNIIQRLYQGCKNMEDYFKEVEMAPMRA</sequence>
<evidence type="ECO:0008006" key="4">
    <source>
        <dbReference type="Google" id="ProtNLM"/>
    </source>
</evidence>